<dbReference type="SUPFAM" id="SSF111369">
    <property type="entry name" value="HlyD-like secretion proteins"/>
    <property type="match status" value="1"/>
</dbReference>
<dbReference type="Pfam" id="PF25944">
    <property type="entry name" value="Beta-barrel_RND"/>
    <property type="match status" value="1"/>
</dbReference>
<dbReference type="InterPro" id="IPR058625">
    <property type="entry name" value="MdtA-like_BSH"/>
</dbReference>
<feature type="domain" description="Multidrug resistance protein MdtA-like barrel-sandwich hybrid" evidence="6">
    <location>
        <begin position="66"/>
        <end position="209"/>
    </location>
</feature>
<proteinExistence type="inferred from homology"/>
<feature type="region of interest" description="Disordered" evidence="3">
    <location>
        <begin position="376"/>
        <end position="415"/>
    </location>
</feature>
<dbReference type="InterPro" id="IPR006143">
    <property type="entry name" value="RND_pump_MFP"/>
</dbReference>
<keyword evidence="10" id="KW-1185">Reference proteome</keyword>
<gene>
    <name evidence="9" type="ORF">FHW18_002316</name>
</gene>
<dbReference type="InterPro" id="IPR058627">
    <property type="entry name" value="MdtA-like_C"/>
</dbReference>
<dbReference type="InterPro" id="IPR058626">
    <property type="entry name" value="MdtA-like_b-barrel"/>
</dbReference>
<evidence type="ECO:0000256" key="3">
    <source>
        <dbReference type="SAM" id="MobiDB-lite"/>
    </source>
</evidence>
<evidence type="ECO:0000256" key="4">
    <source>
        <dbReference type="SAM" id="SignalP"/>
    </source>
</evidence>
<dbReference type="NCBIfam" id="TIGR01730">
    <property type="entry name" value="RND_mfp"/>
    <property type="match status" value="1"/>
</dbReference>
<dbReference type="GO" id="GO:0005886">
    <property type="term" value="C:plasma membrane"/>
    <property type="evidence" value="ECO:0007669"/>
    <property type="project" value="UniProtKB-SubCell"/>
</dbReference>
<reference evidence="9 10" key="1">
    <citation type="submission" date="2020-07" db="EMBL/GenBank/DDBJ databases">
        <title>Genomic Encyclopedia of Type Strains, Phase IV (KMG-V): Genome sequencing to study the core and pangenomes of soil and plant-associated prokaryotes.</title>
        <authorList>
            <person name="Whitman W."/>
        </authorList>
    </citation>
    <scope>NUCLEOTIDE SEQUENCE [LARGE SCALE GENOMIC DNA]</scope>
    <source>
        <strain evidence="9 10">SAS40</strain>
    </source>
</reference>
<dbReference type="PANTHER" id="PTHR30158">
    <property type="entry name" value="ACRA/E-RELATED COMPONENT OF DRUG EFFLUX TRANSPORTER"/>
    <property type="match status" value="1"/>
</dbReference>
<comment type="similarity">
    <text evidence="2">Belongs to the membrane fusion protein (MFP) (TC 8.A.1) family.</text>
</comment>
<feature type="domain" description="Multidrug resistance protein MdtA-like beta-barrel" evidence="7">
    <location>
        <begin position="213"/>
        <end position="303"/>
    </location>
</feature>
<dbReference type="EMBL" id="JACBYR010000001">
    <property type="protein sequence ID" value="NYE83045.1"/>
    <property type="molecule type" value="Genomic_DNA"/>
</dbReference>
<dbReference type="Pfam" id="PF25917">
    <property type="entry name" value="BSH_RND"/>
    <property type="match status" value="1"/>
</dbReference>
<evidence type="ECO:0000259" key="7">
    <source>
        <dbReference type="Pfam" id="PF25944"/>
    </source>
</evidence>
<dbReference type="FunFam" id="2.40.420.20:FF:000001">
    <property type="entry name" value="Efflux RND transporter periplasmic adaptor subunit"/>
    <property type="match status" value="1"/>
</dbReference>
<feature type="domain" description="Multidrug resistance protein MdtA-like C-terminal permuted SH3" evidence="8">
    <location>
        <begin position="308"/>
        <end position="369"/>
    </location>
</feature>
<comment type="caution">
    <text evidence="9">The sequence shown here is derived from an EMBL/GenBank/DDBJ whole genome shotgun (WGS) entry which is preliminary data.</text>
</comment>
<dbReference type="Gene3D" id="1.10.287.470">
    <property type="entry name" value="Helix hairpin bin"/>
    <property type="match status" value="1"/>
</dbReference>
<feature type="domain" description="Multidrug resistance protein MdtA-like alpha-helical hairpin" evidence="5">
    <location>
        <begin position="107"/>
        <end position="176"/>
    </location>
</feature>
<evidence type="ECO:0000259" key="8">
    <source>
        <dbReference type="Pfam" id="PF25967"/>
    </source>
</evidence>
<dbReference type="PANTHER" id="PTHR30158:SF3">
    <property type="entry name" value="MULTIDRUG EFFLUX PUMP SUBUNIT ACRA-RELATED"/>
    <property type="match status" value="1"/>
</dbReference>
<dbReference type="AlphaFoldDB" id="A0A7Y9ITY8"/>
<dbReference type="InterPro" id="IPR058624">
    <property type="entry name" value="MdtA-like_HH"/>
</dbReference>
<dbReference type="Gene3D" id="2.40.50.100">
    <property type="match status" value="1"/>
</dbReference>
<evidence type="ECO:0000256" key="2">
    <source>
        <dbReference type="ARBA" id="ARBA00009477"/>
    </source>
</evidence>
<accession>A0A7Y9ITY8</accession>
<evidence type="ECO:0000259" key="5">
    <source>
        <dbReference type="Pfam" id="PF25876"/>
    </source>
</evidence>
<protein>
    <submittedName>
        <fullName evidence="9">Membrane fusion protein (Multidrug efflux system)</fullName>
    </submittedName>
</protein>
<dbReference type="RefSeq" id="WP_179586401.1">
    <property type="nucleotide sequence ID" value="NZ_JACBYR010000001.1"/>
</dbReference>
<dbReference type="Gene3D" id="2.40.30.170">
    <property type="match status" value="1"/>
</dbReference>
<dbReference type="Proteomes" id="UP000542125">
    <property type="component" value="Unassembled WGS sequence"/>
</dbReference>
<evidence type="ECO:0000256" key="1">
    <source>
        <dbReference type="ARBA" id="ARBA00004196"/>
    </source>
</evidence>
<evidence type="ECO:0000259" key="6">
    <source>
        <dbReference type="Pfam" id="PF25917"/>
    </source>
</evidence>
<dbReference type="PROSITE" id="PS51257">
    <property type="entry name" value="PROKAR_LIPOPROTEIN"/>
    <property type="match status" value="1"/>
</dbReference>
<feature type="compositionally biased region" description="Low complexity" evidence="3">
    <location>
        <begin position="383"/>
        <end position="415"/>
    </location>
</feature>
<keyword evidence="4" id="KW-0732">Signal</keyword>
<dbReference type="Pfam" id="PF25876">
    <property type="entry name" value="HH_MFP_RND"/>
    <property type="match status" value="1"/>
</dbReference>
<dbReference type="Gene3D" id="2.40.420.20">
    <property type="match status" value="1"/>
</dbReference>
<dbReference type="Pfam" id="PF25967">
    <property type="entry name" value="RND-MFP_C"/>
    <property type="match status" value="1"/>
</dbReference>
<comment type="subcellular location">
    <subcellularLocation>
        <location evidence="1">Cell envelope</location>
    </subcellularLocation>
</comment>
<dbReference type="GO" id="GO:0022857">
    <property type="term" value="F:transmembrane transporter activity"/>
    <property type="evidence" value="ECO:0007669"/>
    <property type="project" value="InterPro"/>
</dbReference>
<evidence type="ECO:0000313" key="10">
    <source>
        <dbReference type="Proteomes" id="UP000542125"/>
    </source>
</evidence>
<name>A0A7Y9ITY8_9BURK</name>
<feature type="signal peptide" evidence="4">
    <location>
        <begin position="1"/>
        <end position="23"/>
    </location>
</feature>
<organism evidence="9 10">
    <name type="scientific">Pigmentiphaga litoralis</name>
    <dbReference type="NCBI Taxonomy" id="516702"/>
    <lineage>
        <taxon>Bacteria</taxon>
        <taxon>Pseudomonadati</taxon>
        <taxon>Pseudomonadota</taxon>
        <taxon>Betaproteobacteria</taxon>
        <taxon>Burkholderiales</taxon>
        <taxon>Alcaligenaceae</taxon>
        <taxon>Pigmentiphaga</taxon>
    </lineage>
</organism>
<dbReference type="GO" id="GO:0046677">
    <property type="term" value="P:response to antibiotic"/>
    <property type="evidence" value="ECO:0007669"/>
    <property type="project" value="TreeGrafter"/>
</dbReference>
<evidence type="ECO:0000313" key="9">
    <source>
        <dbReference type="EMBL" id="NYE83045.1"/>
    </source>
</evidence>
<feature type="chain" id="PRO_5031475493" evidence="4">
    <location>
        <begin position="24"/>
        <end position="415"/>
    </location>
</feature>
<sequence>MQRNGRPPYLLGAVSLAAVLALAACGKGKEAPAAAAPPPMEVPTITVAPSREVLTSELPGRIEATRVAEVRARVAGVILQRAFVEGSDVKAGQLLFRIDPAPFQADYNSAKANVERDEANLFQTKAQAERYETLVKANAVSKQEYDTAVAAYKQGQAAVSASKAALERARLSLDYATVKAPISGRIGRALVTEGALVGQSEVTPLATIQRLDPVYANITQSVAQLTEMRAAFASGKIKRVAENQARVNLSLDDGSKYALSGKLLFSDVTVDPTTGQVTLRAEFPNPQNVLLPGMYVRVRVEQGVDEAAITVPQQAIQRGTAGEASVFVVNAEGKVEPRPVKTGAALGDRWLISSGLQANDVVVVAGFQKLRPGAQVKPVPWKPEAGAAAAPSSVAPARPAATPAASPAAAPGTKS</sequence>